<reference evidence="3 4" key="1">
    <citation type="submission" date="2019-07" db="EMBL/GenBank/DDBJ databases">
        <authorList>
            <person name="Huq M.A."/>
        </authorList>
    </citation>
    <scope>NUCLEOTIDE SEQUENCE [LARGE SCALE GENOMIC DNA]</scope>
    <source>
        <strain evidence="3 4">MAH-3</strain>
    </source>
</reference>
<dbReference type="AlphaFoldDB" id="A0A556N0R6"/>
<dbReference type="OrthoDB" id="1488838at2"/>
<evidence type="ECO:0000313" key="3">
    <source>
        <dbReference type="EMBL" id="TSJ45618.1"/>
    </source>
</evidence>
<evidence type="ECO:0000313" key="4">
    <source>
        <dbReference type="Proteomes" id="UP000316008"/>
    </source>
</evidence>
<evidence type="ECO:0000259" key="2">
    <source>
        <dbReference type="Pfam" id="PF18962"/>
    </source>
</evidence>
<keyword evidence="1" id="KW-0732">Signal</keyword>
<dbReference type="Pfam" id="PF18962">
    <property type="entry name" value="Por_Secre_tail"/>
    <property type="match status" value="1"/>
</dbReference>
<feature type="domain" description="Secretion system C-terminal sorting" evidence="2">
    <location>
        <begin position="669"/>
        <end position="735"/>
    </location>
</feature>
<dbReference type="InterPro" id="IPR026444">
    <property type="entry name" value="Secre_tail"/>
</dbReference>
<proteinExistence type="predicted"/>
<comment type="caution">
    <text evidence="3">The sequence shown here is derived from an EMBL/GenBank/DDBJ whole genome shotgun (WGS) entry which is preliminary data.</text>
</comment>
<name>A0A556N0R6_9FLAO</name>
<protein>
    <submittedName>
        <fullName evidence="3">T9SS type A sorting domain-containing protein</fullName>
    </submittedName>
</protein>
<dbReference type="Proteomes" id="UP000316008">
    <property type="component" value="Unassembled WGS sequence"/>
</dbReference>
<keyword evidence="4" id="KW-1185">Reference proteome</keyword>
<evidence type="ECO:0000256" key="1">
    <source>
        <dbReference type="ARBA" id="ARBA00022729"/>
    </source>
</evidence>
<dbReference type="NCBIfam" id="TIGR04183">
    <property type="entry name" value="Por_Secre_tail"/>
    <property type="match status" value="1"/>
</dbReference>
<organism evidence="3 4">
    <name type="scientific">Fluviicola chungangensis</name>
    <dbReference type="NCBI Taxonomy" id="2597671"/>
    <lineage>
        <taxon>Bacteria</taxon>
        <taxon>Pseudomonadati</taxon>
        <taxon>Bacteroidota</taxon>
        <taxon>Flavobacteriia</taxon>
        <taxon>Flavobacteriales</taxon>
        <taxon>Crocinitomicaceae</taxon>
        <taxon>Fluviicola</taxon>
    </lineage>
</organism>
<dbReference type="EMBL" id="VLPL01000003">
    <property type="protein sequence ID" value="TSJ45618.1"/>
    <property type="molecule type" value="Genomic_DNA"/>
</dbReference>
<dbReference type="RefSeq" id="WP_144332574.1">
    <property type="nucleotide sequence ID" value="NZ_VLPL01000003.1"/>
</dbReference>
<accession>A0A556N0R6</accession>
<sequence>MKFSLVTVFVFIIGFVSFGQEVLSPIGAMKREVSAKRSLHLKSTANIDSTFVYSFDTLSLPLLDEFSHSKFPILDAQPGDANVTEQKFFYLTDLSDVPLSNDRVFSTSPTRRYTTSAGTTTQTDLPLISIKMADFQNYPVVYSTIQLYPPYNIYDTLDFANTTDTINLSNPDVKQDSVTIFFAHEADPTAYWTDLSAYHNYTHAVNPWTLGVVTFDGLDETGYPYAINTTQTGYADFLTSKTIDLSSYTPGDSIYLSFLVQRQGFGDAPELQDSLVLEFYDKNTDEWDRVWAINGGVQGDFKVGHLRIVNAAYLTNGFRFRFKNYGGLSGMLDEFHLDYVHLRNGSGYQDTLFKDFAFVYPIGSLIDTYTQVPWEHWVNDPTHMNPAVKVTVRNNSNVPENNLNGNVKVDFGGTTEGTFTLVAQTLSGGNINYAPRTTYSSLHDFTGGYTFSTTPAVNTKTFDIIGSAGAQFPNLALNDSSYTQQVFENVYAYDDGSAEAAYGISQVQGRVALKFQPYQADTLLGVRMCFVPTVKDLSNKLFLLTVWGDNNGVPGAVLYEDEFFYPRTPIYEDGRGVFTDYLLNDGERLPLGSGPFYVGMRQIDVDPLNIGFDKNTPQNGKLFFSLNGGVNWSNSSQQGVPMIRPIIRTMDNFDLAVDEFSKEEINWNVYPNPTNGIVNINWRSEAAFPGAVLVDSQGRTLLTVESDNLRFDLSDAPSGIYFLRLNNSQTVKKIIR</sequence>
<gene>
    <name evidence="3" type="ORF">FO442_07645</name>
</gene>